<evidence type="ECO:0000259" key="3">
    <source>
        <dbReference type="PROSITE" id="PS50097"/>
    </source>
</evidence>
<dbReference type="Gene3D" id="2.130.10.30">
    <property type="entry name" value="Regulator of chromosome condensation 1/beta-lactamase-inhibitor protein II"/>
    <property type="match status" value="1"/>
</dbReference>
<dbReference type="Pfam" id="PF13540">
    <property type="entry name" value="RCC1_2"/>
    <property type="match status" value="3"/>
</dbReference>
<dbReference type="OrthoDB" id="10256179at2759"/>
<dbReference type="InterPro" id="IPR011333">
    <property type="entry name" value="SKP1/BTB/POZ_sf"/>
</dbReference>
<keyword evidence="5" id="KW-1185">Reference proteome</keyword>
<name>E2AJK4_CAMFO</name>
<sequence length="376" mass="43192">MDRIETVDVPNEIFEVSSTSSEEIDHHTLALTNDGEVYIWGITNRNIKGILNKNIGLYFSQDTPKQVDFNGKKIVQIACGNYFNMVLSDENKVYSWGNNISGDVLRNNISITLHQLDRELNPHQIEFSEEKAIKLVCCGNTYTLALTIEGEVYGWGNNDYIQGLDKEDSNLNYPTLLDMPEKVLDIAIAQDSKSNIILGKSGCIYLLGKKVYFGQKCSCPTITSFLNMSEALMFVNMPLTVFADDDFKYMDEEIDVLKCWETLFDNPSSSDLTIQVEGQPIHVHKAILKKRSSYFKTIFQDDSVKNQIKRKKKEKDVIEHFEYSYIVYKAFLKYLYTDIVDLSVKELLKLLDLAIAYCENKLEKYCRLEIKRKTTV</sequence>
<gene>
    <name evidence="4" type="ORF">EAG_07757</name>
</gene>
<accession>E2AJK4</accession>
<dbReference type="SMART" id="SM00225">
    <property type="entry name" value="BTB"/>
    <property type="match status" value="1"/>
</dbReference>
<dbReference type="STRING" id="104421.E2AJK4"/>
<dbReference type="OMA" id="DEDIFWS"/>
<reference evidence="4 5" key="1">
    <citation type="journal article" date="2010" name="Science">
        <title>Genomic comparison of the ants Camponotus floridanus and Harpegnathos saltator.</title>
        <authorList>
            <person name="Bonasio R."/>
            <person name="Zhang G."/>
            <person name="Ye C."/>
            <person name="Mutti N.S."/>
            <person name="Fang X."/>
            <person name="Qin N."/>
            <person name="Donahue G."/>
            <person name="Yang P."/>
            <person name="Li Q."/>
            <person name="Li C."/>
            <person name="Zhang P."/>
            <person name="Huang Z."/>
            <person name="Berger S.L."/>
            <person name="Reinberg D."/>
            <person name="Wang J."/>
            <person name="Liebig J."/>
        </authorList>
    </citation>
    <scope>NUCLEOTIDE SEQUENCE [LARGE SCALE GENOMIC DNA]</scope>
    <source>
        <strain evidence="5">C129</strain>
    </source>
</reference>
<proteinExistence type="predicted"/>
<evidence type="ECO:0000313" key="5">
    <source>
        <dbReference type="Proteomes" id="UP000000311"/>
    </source>
</evidence>
<dbReference type="SUPFAM" id="SSF54695">
    <property type="entry name" value="POZ domain"/>
    <property type="match status" value="1"/>
</dbReference>
<dbReference type="Pfam" id="PF00651">
    <property type="entry name" value="BTB"/>
    <property type="match status" value="1"/>
</dbReference>
<dbReference type="PROSITE" id="PS50097">
    <property type="entry name" value="BTB"/>
    <property type="match status" value="1"/>
</dbReference>
<dbReference type="Gene3D" id="3.30.710.10">
    <property type="entry name" value="Potassium Channel Kv1.1, Chain A"/>
    <property type="match status" value="1"/>
</dbReference>
<dbReference type="InterPro" id="IPR000408">
    <property type="entry name" value="Reg_chr_condens"/>
</dbReference>
<dbReference type="SUPFAM" id="SSF50985">
    <property type="entry name" value="RCC1/BLIP-II"/>
    <property type="match status" value="1"/>
</dbReference>
<evidence type="ECO:0000313" key="4">
    <source>
        <dbReference type="EMBL" id="EFN66399.1"/>
    </source>
</evidence>
<dbReference type="AlphaFoldDB" id="E2AJK4"/>
<evidence type="ECO:0000256" key="1">
    <source>
        <dbReference type="ARBA" id="ARBA00022737"/>
    </source>
</evidence>
<organism evidence="5">
    <name type="scientific">Camponotus floridanus</name>
    <name type="common">Florida carpenter ant</name>
    <dbReference type="NCBI Taxonomy" id="104421"/>
    <lineage>
        <taxon>Eukaryota</taxon>
        <taxon>Metazoa</taxon>
        <taxon>Ecdysozoa</taxon>
        <taxon>Arthropoda</taxon>
        <taxon>Hexapoda</taxon>
        <taxon>Insecta</taxon>
        <taxon>Pterygota</taxon>
        <taxon>Neoptera</taxon>
        <taxon>Endopterygota</taxon>
        <taxon>Hymenoptera</taxon>
        <taxon>Apocrita</taxon>
        <taxon>Aculeata</taxon>
        <taxon>Formicoidea</taxon>
        <taxon>Formicidae</taxon>
        <taxon>Formicinae</taxon>
        <taxon>Camponotus</taxon>
    </lineage>
</organism>
<dbReference type="InterPro" id="IPR051625">
    <property type="entry name" value="Signaling_Regulatory_Domain"/>
</dbReference>
<dbReference type="EMBL" id="GL440027">
    <property type="protein sequence ID" value="EFN66399.1"/>
    <property type="molecule type" value="Genomic_DNA"/>
</dbReference>
<feature type="repeat" description="RCC1" evidence="2">
    <location>
        <begin position="91"/>
        <end position="149"/>
    </location>
</feature>
<dbReference type="InParanoid" id="E2AJK4"/>
<dbReference type="InterPro" id="IPR000210">
    <property type="entry name" value="BTB/POZ_dom"/>
</dbReference>
<dbReference type="PANTHER" id="PTHR22872">
    <property type="entry name" value="BTK-BINDING PROTEIN-RELATED"/>
    <property type="match status" value="1"/>
</dbReference>
<protein>
    <submittedName>
        <fullName evidence="4">RCC1 and BTB domain-containing protein 1</fullName>
    </submittedName>
</protein>
<dbReference type="InterPro" id="IPR009091">
    <property type="entry name" value="RCC1/BLIP-II"/>
</dbReference>
<feature type="domain" description="BTB" evidence="3">
    <location>
        <begin position="270"/>
        <end position="344"/>
    </location>
</feature>
<evidence type="ECO:0000256" key="2">
    <source>
        <dbReference type="PROSITE-ProRule" id="PRU00235"/>
    </source>
</evidence>
<feature type="repeat" description="RCC1" evidence="2">
    <location>
        <begin position="35"/>
        <end position="90"/>
    </location>
</feature>
<dbReference type="Proteomes" id="UP000000311">
    <property type="component" value="Unassembled WGS sequence"/>
</dbReference>
<keyword evidence="1" id="KW-0677">Repeat</keyword>
<dbReference type="PROSITE" id="PS50012">
    <property type="entry name" value="RCC1_3"/>
    <property type="match status" value="2"/>
</dbReference>